<evidence type="ECO:0000313" key="3">
    <source>
        <dbReference type="Proteomes" id="UP000557204"/>
    </source>
</evidence>
<reference evidence="2 3" key="1">
    <citation type="submission" date="2020-05" db="EMBL/GenBank/DDBJ databases">
        <title>Genome sequence of Isoptericola sp. JC619 isolated from Chilika lagoon, India.</title>
        <authorList>
            <person name="Kumar D."/>
            <person name="Appam K."/>
            <person name="Gandham S."/>
            <person name="Uppada J."/>
            <person name="Sasikala C."/>
            <person name="Venkata Ramana C."/>
        </authorList>
    </citation>
    <scope>NUCLEOTIDE SEQUENCE [LARGE SCALE GENOMIC DNA]</scope>
    <source>
        <strain evidence="2 3">JC619</strain>
    </source>
</reference>
<dbReference type="AlphaFoldDB" id="A0A849K5D2"/>
<name>A0A849K5D2_9MICO</name>
<sequence length="285" mass="28121">MRPTDVHHDVPDPDGDDAGQHGGPEGPVAPPWASATVGTDVPALDDVLGGRSAAGPSSSSPGGDKATRRGKRGGAGGRGKRDDAAAQGSGGRRQRAADAGRDAADKVAHRAAGMRRRGVVLARSRPGGRFARRSSLVVVTAAALIAGVGAGAGFDAVSGPGGGSEANASLLTTAPETCAAAQVAWSRAAAAQVQMDLESPKSLRTGFVAARNALTGLTPPAEVAADWSTVATYVTVVADAAEEAESSDVEAAVAGAMAELDTAAMAAASERVTKHLASDCGATDG</sequence>
<dbReference type="RefSeq" id="WP_171246500.1">
    <property type="nucleotide sequence ID" value="NZ_JABFAJ010000010.1"/>
</dbReference>
<feature type="compositionally biased region" description="Basic and acidic residues" evidence="1">
    <location>
        <begin position="1"/>
        <end position="11"/>
    </location>
</feature>
<protein>
    <submittedName>
        <fullName evidence="2">Uncharacterized protein</fullName>
    </submittedName>
</protein>
<proteinExistence type="predicted"/>
<organism evidence="2 3">
    <name type="scientific">Isoptericola sediminis</name>
    <dbReference type="NCBI Taxonomy" id="2733572"/>
    <lineage>
        <taxon>Bacteria</taxon>
        <taxon>Bacillati</taxon>
        <taxon>Actinomycetota</taxon>
        <taxon>Actinomycetes</taxon>
        <taxon>Micrococcales</taxon>
        <taxon>Promicromonosporaceae</taxon>
        <taxon>Isoptericola</taxon>
    </lineage>
</organism>
<accession>A0A849K5D2</accession>
<evidence type="ECO:0000313" key="2">
    <source>
        <dbReference type="EMBL" id="NNU26995.1"/>
    </source>
</evidence>
<evidence type="ECO:0000256" key="1">
    <source>
        <dbReference type="SAM" id="MobiDB-lite"/>
    </source>
</evidence>
<keyword evidence="3" id="KW-1185">Reference proteome</keyword>
<comment type="caution">
    <text evidence="2">The sequence shown here is derived from an EMBL/GenBank/DDBJ whole genome shotgun (WGS) entry which is preliminary data.</text>
</comment>
<feature type="region of interest" description="Disordered" evidence="1">
    <location>
        <begin position="1"/>
        <end position="113"/>
    </location>
</feature>
<gene>
    <name evidence="2" type="ORF">HLI28_05465</name>
</gene>
<dbReference type="EMBL" id="JABFAJ010000010">
    <property type="protein sequence ID" value="NNU26995.1"/>
    <property type="molecule type" value="Genomic_DNA"/>
</dbReference>
<dbReference type="Proteomes" id="UP000557204">
    <property type="component" value="Unassembled WGS sequence"/>
</dbReference>
<feature type="compositionally biased region" description="Low complexity" evidence="1">
    <location>
        <begin position="49"/>
        <end position="64"/>
    </location>
</feature>
<feature type="compositionally biased region" description="Basic and acidic residues" evidence="1">
    <location>
        <begin position="95"/>
        <end position="108"/>
    </location>
</feature>